<organism evidence="6 7">
    <name type="scientific">Nepenthes gracilis</name>
    <name type="common">Slender pitcher plant</name>
    <dbReference type="NCBI Taxonomy" id="150966"/>
    <lineage>
        <taxon>Eukaryota</taxon>
        <taxon>Viridiplantae</taxon>
        <taxon>Streptophyta</taxon>
        <taxon>Embryophyta</taxon>
        <taxon>Tracheophyta</taxon>
        <taxon>Spermatophyta</taxon>
        <taxon>Magnoliopsida</taxon>
        <taxon>eudicotyledons</taxon>
        <taxon>Gunneridae</taxon>
        <taxon>Pentapetalae</taxon>
        <taxon>Caryophyllales</taxon>
        <taxon>Nepenthaceae</taxon>
        <taxon>Nepenthes</taxon>
    </lineage>
</organism>
<evidence type="ECO:0000256" key="4">
    <source>
        <dbReference type="SAM" id="MobiDB-lite"/>
    </source>
</evidence>
<dbReference type="InterPro" id="IPR026992">
    <property type="entry name" value="DIOX_N"/>
</dbReference>
<dbReference type="InterPro" id="IPR027443">
    <property type="entry name" value="IPNS-like_sf"/>
</dbReference>
<keyword evidence="2 3" id="KW-0408">Iron</keyword>
<dbReference type="Pfam" id="PF03171">
    <property type="entry name" value="2OG-FeII_Oxy"/>
    <property type="match status" value="1"/>
</dbReference>
<sequence>MEELDYSMEALDQLTMMESEPPFEETYKELFENYDSMKEVSKQHDMDFVAVEEAELPLIDLQWLREGDGVDREECKREMEVASKEWGFFQVVNHGISGEILEGMRREQVRVFREPFYRKEEKAVAAAGVDVMSLGSYRWGTPTATCLQQLSWSEAFHISLIEIPYFGGITSFSSVTKRFAEEVSELAKRLANILVERMGDESTFLKQNCLPSTCYLRMNRYPPCPKYSHVFDLMPHTYSDFLMILCQDQVGGLQLVKDGKWISVKPNLEALIVNIGDLFQVWSNGVYKSVEHRVVANQKMERGSLVSRPLHCDDSKSVDPDGAGDDEATMDGPRSAVADGVGGPGSMRPQHYHFFQKEPYSQGYKSEIPD</sequence>
<dbReference type="PROSITE" id="PS51471">
    <property type="entry name" value="FE2OG_OXY"/>
    <property type="match status" value="1"/>
</dbReference>
<dbReference type="GO" id="GO:0016491">
    <property type="term" value="F:oxidoreductase activity"/>
    <property type="evidence" value="ECO:0007669"/>
    <property type="project" value="UniProtKB-KW"/>
</dbReference>
<comment type="caution">
    <text evidence="6">The sequence shown here is derived from an EMBL/GenBank/DDBJ whole genome shotgun (WGS) entry which is preliminary data.</text>
</comment>
<feature type="region of interest" description="Disordered" evidence="4">
    <location>
        <begin position="309"/>
        <end position="351"/>
    </location>
</feature>
<keyword evidence="1 3" id="KW-0479">Metal-binding</keyword>
<name>A0AAD3Y5E6_NEPGR</name>
<gene>
    <name evidence="6" type="ORF">Nepgr_032125</name>
</gene>
<protein>
    <recommendedName>
        <fullName evidence="5">Fe2OG dioxygenase domain-containing protein</fullName>
    </recommendedName>
</protein>
<reference evidence="6" key="1">
    <citation type="submission" date="2023-05" db="EMBL/GenBank/DDBJ databases">
        <title>Nepenthes gracilis genome sequencing.</title>
        <authorList>
            <person name="Fukushima K."/>
        </authorList>
    </citation>
    <scope>NUCLEOTIDE SEQUENCE</scope>
    <source>
        <strain evidence="6">SING2019-196</strain>
    </source>
</reference>
<accession>A0AAD3Y5E6</accession>
<dbReference type="InterPro" id="IPR005123">
    <property type="entry name" value="Oxoglu/Fe-dep_dioxygenase_dom"/>
</dbReference>
<evidence type="ECO:0000256" key="2">
    <source>
        <dbReference type="ARBA" id="ARBA00023004"/>
    </source>
</evidence>
<dbReference type="Pfam" id="PF14226">
    <property type="entry name" value="DIOX_N"/>
    <property type="match status" value="1"/>
</dbReference>
<dbReference type="PANTHER" id="PTHR47990">
    <property type="entry name" value="2-OXOGLUTARATE (2OG) AND FE(II)-DEPENDENT OXYGENASE SUPERFAMILY PROTEIN-RELATED"/>
    <property type="match status" value="1"/>
</dbReference>
<comment type="similarity">
    <text evidence="3">Belongs to the iron/ascorbate-dependent oxidoreductase family.</text>
</comment>
<dbReference type="InterPro" id="IPR044861">
    <property type="entry name" value="IPNS-like_FE2OG_OXY"/>
</dbReference>
<evidence type="ECO:0000313" key="7">
    <source>
        <dbReference type="Proteomes" id="UP001279734"/>
    </source>
</evidence>
<dbReference type="EMBL" id="BSYO01000038">
    <property type="protein sequence ID" value="GMH30282.1"/>
    <property type="molecule type" value="Genomic_DNA"/>
</dbReference>
<feature type="compositionally biased region" description="Basic and acidic residues" evidence="4">
    <location>
        <begin position="310"/>
        <end position="319"/>
    </location>
</feature>
<dbReference type="GO" id="GO:0046872">
    <property type="term" value="F:metal ion binding"/>
    <property type="evidence" value="ECO:0007669"/>
    <property type="project" value="UniProtKB-KW"/>
</dbReference>
<feature type="domain" description="Fe2OG dioxygenase" evidence="5">
    <location>
        <begin position="212"/>
        <end position="311"/>
    </location>
</feature>
<keyword evidence="3" id="KW-0560">Oxidoreductase</keyword>
<proteinExistence type="inferred from homology"/>
<evidence type="ECO:0000256" key="1">
    <source>
        <dbReference type="ARBA" id="ARBA00022723"/>
    </source>
</evidence>
<evidence type="ECO:0000313" key="6">
    <source>
        <dbReference type="EMBL" id="GMH30282.1"/>
    </source>
</evidence>
<dbReference type="InterPro" id="IPR050231">
    <property type="entry name" value="Iron_ascorbate_oxido_reductase"/>
</dbReference>
<dbReference type="AlphaFoldDB" id="A0AAD3Y5E6"/>
<dbReference type="Gene3D" id="2.60.120.330">
    <property type="entry name" value="B-lactam Antibiotic, Isopenicillin N Synthase, Chain"/>
    <property type="match status" value="1"/>
</dbReference>
<keyword evidence="7" id="KW-1185">Reference proteome</keyword>
<dbReference type="SUPFAM" id="SSF51197">
    <property type="entry name" value="Clavaminate synthase-like"/>
    <property type="match status" value="1"/>
</dbReference>
<evidence type="ECO:0000259" key="5">
    <source>
        <dbReference type="PROSITE" id="PS51471"/>
    </source>
</evidence>
<evidence type="ECO:0000256" key="3">
    <source>
        <dbReference type="RuleBase" id="RU003682"/>
    </source>
</evidence>
<dbReference type="Proteomes" id="UP001279734">
    <property type="component" value="Unassembled WGS sequence"/>
</dbReference>